<dbReference type="InterPro" id="IPR013766">
    <property type="entry name" value="Thioredoxin_domain"/>
</dbReference>
<dbReference type="PANTHER" id="PTHR12151:SF5">
    <property type="entry name" value="AT19154P"/>
    <property type="match status" value="1"/>
</dbReference>
<protein>
    <recommendedName>
        <fullName evidence="6">Thioredoxin domain-containing protein</fullName>
    </recommendedName>
</protein>
<feature type="binding site" evidence="3">
    <location>
        <position position="359"/>
    </location>
    <ligand>
        <name>Cu cation</name>
        <dbReference type="ChEBI" id="CHEBI:23378"/>
    </ligand>
</feature>
<sequence length="399" mass="44152">MKNPSSMTHREFSVKSNRIYRKPPQTPKKRTVDPLLSLFLFLSIESTSTPPAPLRHYPRPPHSFTTTLTPNMIPTAFPTRIANSLTRRCLPSKPLRRILSTNSSSTSTPPPPPSTPPPPTHPNPAATAASSIKYAKTSAGTGDPQGTGGFNFSTRGPVTWPALGLVAIAAGSAVAYYRIERERRLENAMGKIVSSESGWSPNPELLARRQYVRTKWGWFPKEDAFGGAGKPAIGGPWSLVDLDGNLVTNKSFEGKWTLLYFGFARCPDICPSEMVKVGKVMDTLKKDHPDLAKNIQPIFVSIDPARDSLKALREFAKDFHPSYVFLTGAPEQVQAMAKKYRVYMSKADETDDGDYLVDHSIVIYFHDETGDVADCFTQSMRPSDVVEKVVERMTFVPSY</sequence>
<evidence type="ECO:0000259" key="6">
    <source>
        <dbReference type="PROSITE" id="PS51352"/>
    </source>
</evidence>
<feature type="region of interest" description="Disordered" evidence="5">
    <location>
        <begin position="1"/>
        <end position="29"/>
    </location>
</feature>
<organism evidence="7 8">
    <name type="scientific">Cyclotella cryptica</name>
    <dbReference type="NCBI Taxonomy" id="29204"/>
    <lineage>
        <taxon>Eukaryota</taxon>
        <taxon>Sar</taxon>
        <taxon>Stramenopiles</taxon>
        <taxon>Ochrophyta</taxon>
        <taxon>Bacillariophyta</taxon>
        <taxon>Coscinodiscophyceae</taxon>
        <taxon>Thalassiosirophycidae</taxon>
        <taxon>Stephanodiscales</taxon>
        <taxon>Stephanodiscaceae</taxon>
        <taxon>Cyclotella</taxon>
    </lineage>
</organism>
<evidence type="ECO:0000313" key="8">
    <source>
        <dbReference type="Proteomes" id="UP001516023"/>
    </source>
</evidence>
<dbReference type="Gene3D" id="3.40.30.10">
    <property type="entry name" value="Glutaredoxin"/>
    <property type="match status" value="1"/>
</dbReference>
<evidence type="ECO:0000256" key="5">
    <source>
        <dbReference type="SAM" id="MobiDB-lite"/>
    </source>
</evidence>
<dbReference type="CDD" id="cd02968">
    <property type="entry name" value="SCO"/>
    <property type="match status" value="1"/>
</dbReference>
<dbReference type="PANTHER" id="PTHR12151">
    <property type="entry name" value="ELECTRON TRANSPORT PROTIN SCO1/SENC FAMILY MEMBER"/>
    <property type="match status" value="1"/>
</dbReference>
<accession>A0ABD3P536</accession>
<keyword evidence="4" id="KW-1015">Disulfide bond</keyword>
<evidence type="ECO:0000256" key="1">
    <source>
        <dbReference type="ARBA" id="ARBA00010996"/>
    </source>
</evidence>
<keyword evidence="8" id="KW-1185">Reference proteome</keyword>
<dbReference type="InterPro" id="IPR003782">
    <property type="entry name" value="SCO1/SenC"/>
</dbReference>
<feature type="region of interest" description="Disordered" evidence="5">
    <location>
        <begin position="92"/>
        <end position="128"/>
    </location>
</feature>
<proteinExistence type="inferred from homology"/>
<keyword evidence="3" id="KW-0479">Metal-binding</keyword>
<dbReference type="InterPro" id="IPR036249">
    <property type="entry name" value="Thioredoxin-like_sf"/>
</dbReference>
<dbReference type="SUPFAM" id="SSF52833">
    <property type="entry name" value="Thioredoxin-like"/>
    <property type="match status" value="1"/>
</dbReference>
<reference evidence="7 8" key="1">
    <citation type="journal article" date="2020" name="G3 (Bethesda)">
        <title>Improved Reference Genome for Cyclotella cryptica CCMP332, a Model for Cell Wall Morphogenesis, Salinity Adaptation, and Lipid Production in Diatoms (Bacillariophyta).</title>
        <authorList>
            <person name="Roberts W.R."/>
            <person name="Downey K.M."/>
            <person name="Ruck E.C."/>
            <person name="Traller J.C."/>
            <person name="Alverson A.J."/>
        </authorList>
    </citation>
    <scope>NUCLEOTIDE SEQUENCE [LARGE SCALE GENOMIC DNA]</scope>
    <source>
        <strain evidence="7 8">CCMP332</strain>
    </source>
</reference>
<gene>
    <name evidence="7" type="ORF">HJC23_005212</name>
</gene>
<keyword evidence="2 3" id="KW-0186">Copper</keyword>
<feature type="compositionally biased region" description="Pro residues" evidence="5">
    <location>
        <begin position="108"/>
        <end position="122"/>
    </location>
</feature>
<evidence type="ECO:0000256" key="4">
    <source>
        <dbReference type="PIRSR" id="PIRSR603782-2"/>
    </source>
</evidence>
<name>A0ABD3P536_9STRA</name>
<feature type="binding site" evidence="3">
    <location>
        <position position="270"/>
    </location>
    <ligand>
        <name>Cu cation</name>
        <dbReference type="ChEBI" id="CHEBI:23378"/>
    </ligand>
</feature>
<dbReference type="FunFam" id="3.40.30.10:FF:000013">
    <property type="entry name" value="Blast:Protein SCO1 homolog, mitochondrial"/>
    <property type="match status" value="1"/>
</dbReference>
<dbReference type="Proteomes" id="UP001516023">
    <property type="component" value="Unassembled WGS sequence"/>
</dbReference>
<dbReference type="AlphaFoldDB" id="A0ABD3P536"/>
<comment type="similarity">
    <text evidence="1">Belongs to the SCO1/2 family.</text>
</comment>
<evidence type="ECO:0000256" key="2">
    <source>
        <dbReference type="ARBA" id="ARBA00023008"/>
    </source>
</evidence>
<feature type="disulfide bond" description="Redox-active" evidence="4">
    <location>
        <begin position="266"/>
        <end position="270"/>
    </location>
</feature>
<comment type="caution">
    <text evidence="7">The sequence shown here is derived from an EMBL/GenBank/DDBJ whole genome shotgun (WGS) entry which is preliminary data.</text>
</comment>
<evidence type="ECO:0000313" key="7">
    <source>
        <dbReference type="EMBL" id="KAL3782538.1"/>
    </source>
</evidence>
<evidence type="ECO:0000256" key="3">
    <source>
        <dbReference type="PIRSR" id="PIRSR603782-1"/>
    </source>
</evidence>
<feature type="domain" description="Thioredoxin" evidence="6">
    <location>
        <begin position="219"/>
        <end position="395"/>
    </location>
</feature>
<dbReference type="Pfam" id="PF02630">
    <property type="entry name" value="SCO1-SenC"/>
    <property type="match status" value="1"/>
</dbReference>
<dbReference type="EMBL" id="JABMIG020000283">
    <property type="protein sequence ID" value="KAL3782538.1"/>
    <property type="molecule type" value="Genomic_DNA"/>
</dbReference>
<dbReference type="PROSITE" id="PS51352">
    <property type="entry name" value="THIOREDOXIN_2"/>
    <property type="match status" value="1"/>
</dbReference>
<feature type="binding site" evidence="3">
    <location>
        <position position="266"/>
    </location>
    <ligand>
        <name>Cu cation</name>
        <dbReference type="ChEBI" id="CHEBI:23378"/>
    </ligand>
</feature>